<evidence type="ECO:0000313" key="3">
    <source>
        <dbReference type="Proteomes" id="UP000298615"/>
    </source>
</evidence>
<evidence type="ECO:0000256" key="1">
    <source>
        <dbReference type="SAM" id="Phobius"/>
    </source>
</evidence>
<protein>
    <recommendedName>
        <fullName evidence="4">Cell envelope-related transcriptional attenuator domain-containing protein</fullName>
    </recommendedName>
</protein>
<evidence type="ECO:0000313" key="2">
    <source>
        <dbReference type="EMBL" id="QCI86134.1"/>
    </source>
</evidence>
<sequence length="269" mass="30794">MKNSRKQKVEQISAAAAIIYVINQLLFMALVIVLGFVLFEYRTGLKEAKYDSEYVEPVVVATNLKDNKDHEVYTLVVNQSANESKLELVSVVKYDKKLNQLKLMTIPPSTRLSQESGSIEELYYSEGLPSFIKELEKASDLKMEHYMIMTPYASQLIVQQMVAKTYSEDELVKLLDTAFNPGTGKIQQKAIEVLAETTITQGFAKSHLWRLPKSLGLLIGYSVNDFNLKEISSLAKDITFEEQSDYEFKHLTNNQLLREYKNEFLSFFE</sequence>
<keyword evidence="1" id="KW-0472">Membrane</keyword>
<keyword evidence="1" id="KW-0812">Transmembrane</keyword>
<keyword evidence="3" id="KW-1185">Reference proteome</keyword>
<dbReference type="RefSeq" id="WP_136952969.1">
    <property type="nucleotide sequence ID" value="NZ_CP039712.1"/>
</dbReference>
<accession>A0A4D7CT07</accession>
<dbReference type="Proteomes" id="UP000298615">
    <property type="component" value="Chromosome"/>
</dbReference>
<dbReference type="EMBL" id="CP039712">
    <property type="protein sequence ID" value="QCI86134.1"/>
    <property type="molecule type" value="Genomic_DNA"/>
</dbReference>
<organism evidence="2 3">
    <name type="scientific">Vagococcus zengguangii</name>
    <dbReference type="NCBI Taxonomy" id="2571750"/>
    <lineage>
        <taxon>Bacteria</taxon>
        <taxon>Bacillati</taxon>
        <taxon>Bacillota</taxon>
        <taxon>Bacilli</taxon>
        <taxon>Lactobacillales</taxon>
        <taxon>Enterococcaceae</taxon>
        <taxon>Vagococcus</taxon>
    </lineage>
</organism>
<gene>
    <name evidence="2" type="ORF">FA707_03785</name>
</gene>
<dbReference type="AlphaFoldDB" id="A0A4D7CT07"/>
<name>A0A4D7CT07_9ENTE</name>
<reference evidence="2 3" key="1">
    <citation type="submission" date="2019-04" db="EMBL/GenBank/DDBJ databases">
        <title>Vagococcus sp. nov., isolated from faeces of yaks (Bos grunniens).</title>
        <authorList>
            <person name="Ge Y."/>
        </authorList>
    </citation>
    <scope>NUCLEOTIDE SEQUENCE [LARGE SCALE GENOMIC DNA]</scope>
    <source>
        <strain evidence="2 3">MN-17</strain>
    </source>
</reference>
<proteinExistence type="predicted"/>
<evidence type="ECO:0008006" key="4">
    <source>
        <dbReference type="Google" id="ProtNLM"/>
    </source>
</evidence>
<dbReference type="Gene3D" id="3.40.630.190">
    <property type="entry name" value="LCP protein"/>
    <property type="match status" value="1"/>
</dbReference>
<dbReference type="KEGG" id="vao:FA707_03785"/>
<feature type="transmembrane region" description="Helical" evidence="1">
    <location>
        <begin position="12"/>
        <end position="39"/>
    </location>
</feature>
<keyword evidence="1" id="KW-1133">Transmembrane helix</keyword>